<evidence type="ECO:0000313" key="2">
    <source>
        <dbReference type="Proteomes" id="UP000002601"/>
    </source>
</evidence>
<dbReference type="Proteomes" id="UP000002601">
    <property type="component" value="Chromosome"/>
</dbReference>
<organism evidence="1 2">
    <name type="scientific">Maridesulfovibrio salexigens (strain ATCC 14822 / DSM 2638 / NCIMB 8403 / VKM B-1763)</name>
    <name type="common">Desulfovibrio salexigens</name>
    <dbReference type="NCBI Taxonomy" id="526222"/>
    <lineage>
        <taxon>Bacteria</taxon>
        <taxon>Pseudomonadati</taxon>
        <taxon>Thermodesulfobacteriota</taxon>
        <taxon>Desulfovibrionia</taxon>
        <taxon>Desulfovibrionales</taxon>
        <taxon>Desulfovibrionaceae</taxon>
        <taxon>Maridesulfovibrio</taxon>
    </lineage>
</organism>
<protein>
    <submittedName>
        <fullName evidence="1">Uncharacterized protein</fullName>
    </submittedName>
</protein>
<dbReference type="AlphaFoldDB" id="C6BW70"/>
<reference evidence="1 2" key="1">
    <citation type="submission" date="2009-06" db="EMBL/GenBank/DDBJ databases">
        <title>Complete sequence of Desulfovibrio salexigens DSM 2638.</title>
        <authorList>
            <consortium name="US DOE Joint Genome Institute"/>
            <person name="Lucas S."/>
            <person name="Copeland A."/>
            <person name="Lapidus A."/>
            <person name="Glavina del Rio T."/>
            <person name="Tice H."/>
            <person name="Bruce D."/>
            <person name="Goodwin L."/>
            <person name="Pitluck S."/>
            <person name="Munk A.C."/>
            <person name="Brettin T."/>
            <person name="Detter J.C."/>
            <person name="Han C."/>
            <person name="Tapia R."/>
            <person name="Larimer F."/>
            <person name="Land M."/>
            <person name="Hauser L."/>
            <person name="Kyrpides N."/>
            <person name="Anderson I."/>
            <person name="Wall J.D."/>
            <person name="Arkin A.P."/>
            <person name="Dehal P."/>
            <person name="Chivian D."/>
            <person name="Giles B."/>
            <person name="Hazen T.C."/>
        </authorList>
    </citation>
    <scope>NUCLEOTIDE SEQUENCE [LARGE SCALE GENOMIC DNA]</scope>
    <source>
        <strain evidence="2">ATCC 14822 / DSM 2638 / NCIMB 8403 / VKM B-1763</strain>
    </source>
</reference>
<dbReference type="HOGENOM" id="CLU_455428_0_0_7"/>
<gene>
    <name evidence="1" type="ordered locus">Desal_0247</name>
</gene>
<sequence>MAEQLTLDGTKLRIAESTEKTDSLQQVFPGSYWEDRFNRAALKNKYELTAPSVAMEVQSKVKSLSETLAAFRWPNQDFALSSARLVVNDPFLDNKISSSLTPKSDLQRYNRYYSRGFTGEDLTTLDPGYYKFDMSLGYNKSSINLDLSSSVSEGQDLPWGHIKNQLVVEITSDMTNDEVLEAVRDAVNDSSLPVQARIIKQNAVGSNPDDLLGTGSALAFSVNTAYVLTEENEGVGPENFEALNRLSFDDTSGHLISHLKLYATEKPIGPAEEGLYNLSNAVAGGPSQFLSKAFDENAGTTLTAGDHSIDYTIGSESGTIDFRVEDGDDWYTVLTRIANAASSTSDKIDAEVVDAKLVSPVYTGDDYYLIDGKAVSITAVNPKIGERLELEPGSGLDALGLNVTARPGSDAQMTINGFTEIRAPGEFALDQGRVKVNLEEGFGGSLPLRVVDAVTEMEKNVGLITDGYNDLRKAILPAEDLFREGFADLWRDPVTDNKVDLEWIGLKEAEEDKLLWFDSDTFYDALLSDPDKVREMLEDEEDGLFTRWQDVNDEVIANKVSSYLIPETSLPGPWLPEPSPRTELELEVKRELVDTFEDSFDFDLDDPADDSGRIVSTKG</sequence>
<dbReference type="eggNOG" id="ENOG502ZFCZ">
    <property type="taxonomic scope" value="Bacteria"/>
</dbReference>
<accession>C6BW70</accession>
<proteinExistence type="predicted"/>
<dbReference type="EMBL" id="CP001649">
    <property type="protein sequence ID" value="ACS78314.1"/>
    <property type="molecule type" value="Genomic_DNA"/>
</dbReference>
<dbReference type="STRING" id="526222.Desal_0247"/>
<keyword evidence="2" id="KW-1185">Reference proteome</keyword>
<evidence type="ECO:0000313" key="1">
    <source>
        <dbReference type="EMBL" id="ACS78314.1"/>
    </source>
</evidence>
<dbReference type="KEGG" id="dsa:Desal_0247"/>
<name>C6BW70_MARSD</name>